<feature type="transmembrane region" description="Helical" evidence="1">
    <location>
        <begin position="17"/>
        <end position="36"/>
    </location>
</feature>
<accession>M4BQ58</accession>
<name>M4BQ58_HYAAE</name>
<evidence type="ECO:0008006" key="4">
    <source>
        <dbReference type="Google" id="ProtNLM"/>
    </source>
</evidence>
<dbReference type="SUPFAM" id="SSF103481">
    <property type="entry name" value="Multidrug resistance efflux transporter EmrE"/>
    <property type="match status" value="1"/>
</dbReference>
<keyword evidence="3" id="KW-1185">Reference proteome</keyword>
<dbReference type="eggNOG" id="KOG4510">
    <property type="taxonomic scope" value="Eukaryota"/>
</dbReference>
<dbReference type="Proteomes" id="UP000011713">
    <property type="component" value="Unassembled WGS sequence"/>
</dbReference>
<sequence>MLCSQHGKVKAELSFEAWGAIFCSGVFAFMEQLLLTRGFQFDAAGVLAATRLLTVGYQFAWSTILFGTGINSYSAGGATAVVAGVIVLVLRRVQMHRAAWS</sequence>
<reference evidence="3" key="1">
    <citation type="journal article" date="2010" name="Science">
        <title>Signatures of adaptation to obligate biotrophy in the Hyaloperonospora arabidopsidis genome.</title>
        <authorList>
            <person name="Baxter L."/>
            <person name="Tripathy S."/>
            <person name="Ishaque N."/>
            <person name="Boot N."/>
            <person name="Cabral A."/>
            <person name="Kemen E."/>
            <person name="Thines M."/>
            <person name="Ah-Fong A."/>
            <person name="Anderson R."/>
            <person name="Badejoko W."/>
            <person name="Bittner-Eddy P."/>
            <person name="Boore J.L."/>
            <person name="Chibucos M.C."/>
            <person name="Coates M."/>
            <person name="Dehal P."/>
            <person name="Delehaunty K."/>
            <person name="Dong S."/>
            <person name="Downton P."/>
            <person name="Dumas B."/>
            <person name="Fabro G."/>
            <person name="Fronick C."/>
            <person name="Fuerstenberg S.I."/>
            <person name="Fulton L."/>
            <person name="Gaulin E."/>
            <person name="Govers F."/>
            <person name="Hughes L."/>
            <person name="Humphray S."/>
            <person name="Jiang R.H."/>
            <person name="Judelson H."/>
            <person name="Kamoun S."/>
            <person name="Kyung K."/>
            <person name="Meijer H."/>
            <person name="Minx P."/>
            <person name="Morris P."/>
            <person name="Nelson J."/>
            <person name="Phuntumart V."/>
            <person name="Qutob D."/>
            <person name="Rehmany A."/>
            <person name="Rougon-Cardoso A."/>
            <person name="Ryden P."/>
            <person name="Torto-Alalibo T."/>
            <person name="Studholme D."/>
            <person name="Wang Y."/>
            <person name="Win J."/>
            <person name="Wood J."/>
            <person name="Clifton S.W."/>
            <person name="Rogers J."/>
            <person name="Van den Ackerveken G."/>
            <person name="Jones J.D."/>
            <person name="McDowell J.M."/>
            <person name="Beynon J."/>
            <person name="Tyler B.M."/>
        </authorList>
    </citation>
    <scope>NUCLEOTIDE SEQUENCE [LARGE SCALE GENOMIC DNA]</scope>
    <source>
        <strain evidence="3">Emoy2</strain>
    </source>
</reference>
<protein>
    <recommendedName>
        <fullName evidence="4">EamA domain-containing protein</fullName>
    </recommendedName>
</protein>
<dbReference type="InParanoid" id="M4BQ58"/>
<dbReference type="HOGENOM" id="CLU_2297100_0_0_1"/>
<dbReference type="EMBL" id="JH598544">
    <property type="status" value="NOT_ANNOTATED_CDS"/>
    <property type="molecule type" value="Genomic_DNA"/>
</dbReference>
<dbReference type="VEuPathDB" id="FungiDB:HpaG808547"/>
<organism evidence="2 3">
    <name type="scientific">Hyaloperonospora arabidopsidis (strain Emoy2)</name>
    <name type="common">Downy mildew agent</name>
    <name type="synonym">Peronospora arabidopsidis</name>
    <dbReference type="NCBI Taxonomy" id="559515"/>
    <lineage>
        <taxon>Eukaryota</taxon>
        <taxon>Sar</taxon>
        <taxon>Stramenopiles</taxon>
        <taxon>Oomycota</taxon>
        <taxon>Peronosporomycetes</taxon>
        <taxon>Peronosporales</taxon>
        <taxon>Peronosporaceae</taxon>
        <taxon>Hyaloperonospora</taxon>
    </lineage>
</organism>
<evidence type="ECO:0000256" key="1">
    <source>
        <dbReference type="SAM" id="Phobius"/>
    </source>
</evidence>
<evidence type="ECO:0000313" key="3">
    <source>
        <dbReference type="Proteomes" id="UP000011713"/>
    </source>
</evidence>
<dbReference type="InterPro" id="IPR037185">
    <property type="entry name" value="EmrE-like"/>
</dbReference>
<dbReference type="OMA" id="QFAWSTI"/>
<keyword evidence="1" id="KW-0472">Membrane</keyword>
<reference evidence="2" key="2">
    <citation type="submission" date="2015-06" db="UniProtKB">
        <authorList>
            <consortium name="EnsemblProtists"/>
        </authorList>
    </citation>
    <scope>IDENTIFICATION</scope>
    <source>
        <strain evidence="2">Emoy2</strain>
    </source>
</reference>
<dbReference type="AlphaFoldDB" id="M4BQ58"/>
<keyword evidence="1" id="KW-0812">Transmembrane</keyword>
<feature type="transmembrane region" description="Helical" evidence="1">
    <location>
        <begin position="70"/>
        <end position="90"/>
    </location>
</feature>
<proteinExistence type="predicted"/>
<evidence type="ECO:0000313" key="2">
    <source>
        <dbReference type="EnsemblProtists" id="HpaP808547"/>
    </source>
</evidence>
<dbReference type="EnsemblProtists" id="HpaT808547">
    <property type="protein sequence ID" value="HpaP808547"/>
    <property type="gene ID" value="HpaG808547"/>
</dbReference>
<keyword evidence="1" id="KW-1133">Transmembrane helix</keyword>